<organism evidence="1 2">
    <name type="scientific">Candidatus Chisholmbacteria bacterium RIFCSPHIGHO2_01_FULL_52_32</name>
    <dbReference type="NCBI Taxonomy" id="1797591"/>
    <lineage>
        <taxon>Bacteria</taxon>
        <taxon>Candidatus Chisholmiibacteriota</taxon>
    </lineage>
</organism>
<dbReference type="EMBL" id="MHCJ01000003">
    <property type="protein sequence ID" value="OGY18385.1"/>
    <property type="molecule type" value="Genomic_DNA"/>
</dbReference>
<accession>A0A1G1VSK0</accession>
<reference evidence="1 2" key="1">
    <citation type="journal article" date="2016" name="Nat. Commun.">
        <title>Thousands of microbial genomes shed light on interconnected biogeochemical processes in an aquifer system.</title>
        <authorList>
            <person name="Anantharaman K."/>
            <person name="Brown C.T."/>
            <person name="Hug L.A."/>
            <person name="Sharon I."/>
            <person name="Castelle C.J."/>
            <person name="Probst A.J."/>
            <person name="Thomas B.C."/>
            <person name="Singh A."/>
            <person name="Wilkins M.J."/>
            <person name="Karaoz U."/>
            <person name="Brodie E.L."/>
            <person name="Williams K.H."/>
            <person name="Hubbard S.S."/>
            <person name="Banfield J.F."/>
        </authorList>
    </citation>
    <scope>NUCLEOTIDE SEQUENCE [LARGE SCALE GENOMIC DNA]</scope>
</reference>
<protein>
    <recommendedName>
        <fullName evidence="3">DUF4178 domain-containing protein</fullName>
    </recommendedName>
</protein>
<dbReference type="Proteomes" id="UP000179233">
    <property type="component" value="Unassembled WGS sequence"/>
</dbReference>
<evidence type="ECO:0000313" key="1">
    <source>
        <dbReference type="EMBL" id="OGY18385.1"/>
    </source>
</evidence>
<evidence type="ECO:0000313" key="2">
    <source>
        <dbReference type="Proteomes" id="UP000179233"/>
    </source>
</evidence>
<name>A0A1G1VSK0_9BACT</name>
<gene>
    <name evidence="1" type="ORF">A2786_02685</name>
</gene>
<comment type="caution">
    <text evidence="1">The sequence shown here is derived from an EMBL/GenBank/DDBJ whole genome shotgun (WGS) entry which is preliminary data.</text>
</comment>
<proteinExistence type="predicted"/>
<evidence type="ECO:0008006" key="3">
    <source>
        <dbReference type="Google" id="ProtNLM"/>
    </source>
</evidence>
<sequence>MYQTIGETISVLGIFRETSFVPKTFHWHNRAYPIEEITSIHEVKDESIKKRRYAVLSNGNLYLLEYNRTTETWILEQIWMEG</sequence>
<dbReference type="AlphaFoldDB" id="A0A1G1VSK0"/>